<dbReference type="Gene3D" id="3.55.10.10">
    <property type="entry name" value="Archease domain"/>
    <property type="match status" value="1"/>
</dbReference>
<sequence length="150" mass="17142">MTLETERMDHGFRFHDHTADITIECWAPTLETAFEEAALATFEVILDTSTITPSEPVEIESRGYDLEELLVEWIGHLIALIDITGRFYSKFEVDGISKGTDEFVLKGRAIGETIDFDKHDTRTEVKAMTYADMKIDQQPDKTTLYFTLDL</sequence>
<proteinExistence type="inferred from homology"/>
<evidence type="ECO:0000256" key="1">
    <source>
        <dbReference type="ARBA" id="ARBA00007963"/>
    </source>
</evidence>
<reference evidence="6" key="1">
    <citation type="journal article" date="2014" name="Front. Microbiol.">
        <title>High frequency of phylogenetically diverse reductive dehalogenase-homologous genes in deep subseafloor sedimentary metagenomes.</title>
        <authorList>
            <person name="Kawai M."/>
            <person name="Futagami T."/>
            <person name="Toyoda A."/>
            <person name="Takaki Y."/>
            <person name="Nishi S."/>
            <person name="Hori S."/>
            <person name="Arai W."/>
            <person name="Tsubouchi T."/>
            <person name="Morono Y."/>
            <person name="Uchiyama I."/>
            <person name="Ito T."/>
            <person name="Fujiyama A."/>
            <person name="Inagaki F."/>
            <person name="Takami H."/>
        </authorList>
    </citation>
    <scope>NUCLEOTIDE SEQUENCE</scope>
    <source>
        <strain evidence="6">Expedition CK06-06</strain>
    </source>
</reference>
<dbReference type="EMBL" id="BART01006545">
    <property type="protein sequence ID" value="GAG65501.1"/>
    <property type="molecule type" value="Genomic_DNA"/>
</dbReference>
<protein>
    <recommendedName>
        <fullName evidence="5">Archease domain-containing protein</fullName>
    </recommendedName>
</protein>
<dbReference type="SUPFAM" id="SSF69819">
    <property type="entry name" value="MTH1598-like"/>
    <property type="match status" value="1"/>
</dbReference>
<comment type="caution">
    <text evidence="6">The sequence shown here is derived from an EMBL/GenBank/DDBJ whole genome shotgun (WGS) entry which is preliminary data.</text>
</comment>
<dbReference type="NCBIfam" id="NF001617">
    <property type="entry name" value="PRK00407.1"/>
    <property type="match status" value="1"/>
</dbReference>
<evidence type="ECO:0000256" key="3">
    <source>
        <dbReference type="ARBA" id="ARBA00022723"/>
    </source>
</evidence>
<name>X1B0I7_9ZZZZ</name>
<comment type="similarity">
    <text evidence="1">Belongs to the archease family.</text>
</comment>
<organism evidence="6">
    <name type="scientific">marine sediment metagenome</name>
    <dbReference type="NCBI Taxonomy" id="412755"/>
    <lineage>
        <taxon>unclassified sequences</taxon>
        <taxon>metagenomes</taxon>
        <taxon>ecological metagenomes</taxon>
    </lineage>
</organism>
<evidence type="ECO:0000256" key="2">
    <source>
        <dbReference type="ARBA" id="ARBA00022694"/>
    </source>
</evidence>
<dbReference type="Pfam" id="PF01951">
    <property type="entry name" value="Archease"/>
    <property type="match status" value="1"/>
</dbReference>
<keyword evidence="2" id="KW-0819">tRNA processing</keyword>
<evidence type="ECO:0000259" key="5">
    <source>
        <dbReference type="Pfam" id="PF01951"/>
    </source>
</evidence>
<keyword evidence="3" id="KW-0479">Metal-binding</keyword>
<evidence type="ECO:0000256" key="4">
    <source>
        <dbReference type="ARBA" id="ARBA00022837"/>
    </source>
</evidence>
<dbReference type="InterPro" id="IPR023572">
    <property type="entry name" value="Archease_dom"/>
</dbReference>
<dbReference type="GO" id="GO:0008033">
    <property type="term" value="P:tRNA processing"/>
    <property type="evidence" value="ECO:0007669"/>
    <property type="project" value="UniProtKB-KW"/>
</dbReference>
<dbReference type="AlphaFoldDB" id="X1B0I7"/>
<dbReference type="InterPro" id="IPR002804">
    <property type="entry name" value="Archease"/>
</dbReference>
<gene>
    <name evidence="6" type="ORF">S01H4_14931</name>
</gene>
<feature type="domain" description="Archease" evidence="5">
    <location>
        <begin position="12"/>
        <end position="150"/>
    </location>
</feature>
<dbReference type="InterPro" id="IPR036820">
    <property type="entry name" value="Archease_dom_sf"/>
</dbReference>
<accession>X1B0I7</accession>
<keyword evidence="4" id="KW-0106">Calcium</keyword>
<evidence type="ECO:0000313" key="6">
    <source>
        <dbReference type="EMBL" id="GAG65501.1"/>
    </source>
</evidence>
<dbReference type="GO" id="GO:0046872">
    <property type="term" value="F:metal ion binding"/>
    <property type="evidence" value="ECO:0007669"/>
    <property type="project" value="UniProtKB-KW"/>
</dbReference>
<dbReference type="PANTHER" id="PTHR12682:SF11">
    <property type="entry name" value="PROTEIN ARCHEASE"/>
    <property type="match status" value="1"/>
</dbReference>
<dbReference type="PANTHER" id="PTHR12682">
    <property type="entry name" value="ARCHEASE"/>
    <property type="match status" value="1"/>
</dbReference>